<dbReference type="RefSeq" id="WP_161901268.1">
    <property type="nucleotide sequence ID" value="NZ_MAEL01000015.1"/>
</dbReference>
<dbReference type="InterPro" id="IPR000064">
    <property type="entry name" value="NLP_P60_dom"/>
</dbReference>
<name>A0ABQ6Z239_9ENTE</name>
<dbReference type="InterPro" id="IPR051202">
    <property type="entry name" value="Peptidase_C40"/>
</dbReference>
<comment type="similarity">
    <text evidence="1">Belongs to the peptidase C40 family.</text>
</comment>
<proteinExistence type="inferred from homology"/>
<dbReference type="SUPFAM" id="SSF54001">
    <property type="entry name" value="Cysteine proteinases"/>
    <property type="match status" value="1"/>
</dbReference>
<dbReference type="InterPro" id="IPR038765">
    <property type="entry name" value="Papain-like_cys_pep_sf"/>
</dbReference>
<dbReference type="Proteomes" id="UP000782705">
    <property type="component" value="Unassembled WGS sequence"/>
</dbReference>
<evidence type="ECO:0000256" key="1">
    <source>
        <dbReference type="ARBA" id="ARBA00007074"/>
    </source>
</evidence>
<evidence type="ECO:0000256" key="3">
    <source>
        <dbReference type="ARBA" id="ARBA00022801"/>
    </source>
</evidence>
<dbReference type="PANTHER" id="PTHR47053:SF1">
    <property type="entry name" value="MUREIN DD-ENDOPEPTIDASE MEPH-RELATED"/>
    <property type="match status" value="1"/>
</dbReference>
<accession>A0ABQ6Z239</accession>
<sequence length="426" mass="48081">MTPEQTRIVNEAKKHLGKPYVWGGKGPDSFDCSGLVQYVFKQALGIILPPSTILQETYGKEVSLTELLPGDILFYGTRGQTYHDAIYIGNGLMIHAPKPGETVTTLEMKYFMPDFARRLLSEAVVPDPQYVKSDFLASIKGNNIKLWNNLEGTNERRTTTNGQVFNVTGLYQYRSGEVVYSLYNQDGSWAGYVNAKFAIQVKYTTFGKEVVVNRSNVNVYSDLYCDTLRNSTSEIIGKIFEVRGFYTLGNGDKVYSLYDKEGKWHGYLNSKAASTIAYYAQKQLVSISVEGQSMWNDLSLTKVRDTTTGKLGKAYNETAYYIMENGAKIISIYNQDGSWAGYIDSKYLINVVYTAFNKEVVISKSGYYSYSDFFFSSRKISTADYMNKSFIAQGFYVLGNGRKYYTLYDASGKWYGYLNSDATVLK</sequence>
<gene>
    <name evidence="6" type="ORF">BAU17_02690</name>
</gene>
<comment type="caution">
    <text evidence="6">The sequence shown here is derived from an EMBL/GenBank/DDBJ whole genome shotgun (WGS) entry which is preliminary data.</text>
</comment>
<evidence type="ECO:0000259" key="5">
    <source>
        <dbReference type="PROSITE" id="PS51935"/>
    </source>
</evidence>
<protein>
    <recommendedName>
        <fullName evidence="5">NlpC/P60 domain-containing protein</fullName>
    </recommendedName>
</protein>
<dbReference type="Gene3D" id="3.90.1720.10">
    <property type="entry name" value="endopeptidase domain like (from Nostoc punctiforme)"/>
    <property type="match status" value="1"/>
</dbReference>
<keyword evidence="4" id="KW-0788">Thiol protease</keyword>
<reference evidence="6 7" key="1">
    <citation type="submission" date="2016-06" db="EMBL/GenBank/DDBJ databases">
        <title>Four novel species of enterococci isolated from chicken manure.</title>
        <authorList>
            <person name="Van Tyne D."/>
        </authorList>
    </citation>
    <scope>NUCLEOTIDE SEQUENCE [LARGE SCALE GENOMIC DNA]</scope>
    <source>
        <strain evidence="6 7">CU12B</strain>
    </source>
</reference>
<dbReference type="PROSITE" id="PS51935">
    <property type="entry name" value="NLPC_P60"/>
    <property type="match status" value="1"/>
</dbReference>
<dbReference type="Pfam" id="PF00877">
    <property type="entry name" value="NLPC_P60"/>
    <property type="match status" value="1"/>
</dbReference>
<dbReference type="EMBL" id="MAEL01000015">
    <property type="protein sequence ID" value="KAF1305417.1"/>
    <property type="molecule type" value="Genomic_DNA"/>
</dbReference>
<evidence type="ECO:0000256" key="2">
    <source>
        <dbReference type="ARBA" id="ARBA00022670"/>
    </source>
</evidence>
<dbReference type="PANTHER" id="PTHR47053">
    <property type="entry name" value="MUREIN DD-ENDOPEPTIDASE MEPH-RELATED"/>
    <property type="match status" value="1"/>
</dbReference>
<evidence type="ECO:0000313" key="6">
    <source>
        <dbReference type="EMBL" id="KAF1305417.1"/>
    </source>
</evidence>
<keyword evidence="3" id="KW-0378">Hydrolase</keyword>
<keyword evidence="7" id="KW-1185">Reference proteome</keyword>
<keyword evidence="2" id="KW-0645">Protease</keyword>
<evidence type="ECO:0000256" key="4">
    <source>
        <dbReference type="ARBA" id="ARBA00022807"/>
    </source>
</evidence>
<organism evidence="6 7">
    <name type="scientific">Candidatus Enterococcus willemsii</name>
    <dbReference type="NCBI Taxonomy" id="1857215"/>
    <lineage>
        <taxon>Bacteria</taxon>
        <taxon>Bacillati</taxon>
        <taxon>Bacillota</taxon>
        <taxon>Bacilli</taxon>
        <taxon>Lactobacillales</taxon>
        <taxon>Enterococcaceae</taxon>
        <taxon>Enterococcus</taxon>
    </lineage>
</organism>
<feature type="domain" description="NlpC/P60" evidence="5">
    <location>
        <begin position="2"/>
        <end position="126"/>
    </location>
</feature>
<evidence type="ECO:0000313" key="7">
    <source>
        <dbReference type="Proteomes" id="UP000782705"/>
    </source>
</evidence>